<evidence type="ECO:0000313" key="2">
    <source>
        <dbReference type="Proteomes" id="UP000028549"/>
    </source>
</evidence>
<dbReference type="OrthoDB" id="2454584at2"/>
<gene>
    <name evidence="1" type="ORF">GS18_0211340</name>
</gene>
<dbReference type="STRING" id="246786.GS18_0211340"/>
<dbReference type="RefSeq" id="WP_029279669.1">
    <property type="nucleotide sequence ID" value="NZ_CANLZQ010000001.1"/>
</dbReference>
<dbReference type="Proteomes" id="UP000028549">
    <property type="component" value="Unassembled WGS sequence"/>
</dbReference>
<evidence type="ECO:0008006" key="3">
    <source>
        <dbReference type="Google" id="ProtNLM"/>
    </source>
</evidence>
<accession>A0A084GWJ6</accession>
<reference evidence="1 2" key="1">
    <citation type="journal article" date="2005" name="Int. J. Syst. Evol. Microbiol.">
        <title>Bacillus cibi sp. nov., isolated from jeotgal, a traditional Korean fermented seafood.</title>
        <authorList>
            <person name="Yoon J.H."/>
            <person name="Lee C.H."/>
            <person name="Oh T.K."/>
        </authorList>
    </citation>
    <scope>NUCLEOTIDE SEQUENCE [LARGE SCALE GENOMIC DNA]</scope>
    <source>
        <strain evidence="1 2">DSM 16189</strain>
    </source>
</reference>
<organism evidence="1 2">
    <name type="scientific">Metabacillus indicus</name>
    <name type="common">Bacillus indicus</name>
    <dbReference type="NCBI Taxonomy" id="246786"/>
    <lineage>
        <taxon>Bacteria</taxon>
        <taxon>Bacillati</taxon>
        <taxon>Bacillota</taxon>
        <taxon>Bacilli</taxon>
        <taxon>Bacillales</taxon>
        <taxon>Bacillaceae</taxon>
        <taxon>Metabacillus</taxon>
    </lineage>
</organism>
<comment type="caution">
    <text evidence="1">The sequence shown here is derived from an EMBL/GenBank/DDBJ whole genome shotgun (WGS) entry which is preliminary data.</text>
</comment>
<keyword evidence="2" id="KW-1185">Reference proteome</keyword>
<evidence type="ECO:0000313" key="1">
    <source>
        <dbReference type="EMBL" id="KEZ51708.1"/>
    </source>
</evidence>
<dbReference type="EMBL" id="JNVC02000005">
    <property type="protein sequence ID" value="KEZ51708.1"/>
    <property type="molecule type" value="Genomic_DNA"/>
</dbReference>
<dbReference type="AlphaFoldDB" id="A0A084GWJ6"/>
<sequence>MEIMIIALFAVSILLIGVSYFQRDSVKDIEQEVEHLSVSSMQEIYKLKKKVRVLEEEILQNGLQLSDYDSIDPQTLQRIVLKHNQGLSTEAIARSEYLSEDEIRDILKKNERVLT</sequence>
<proteinExistence type="predicted"/>
<protein>
    <recommendedName>
        <fullName evidence="3">YqzD</fullName>
    </recommendedName>
</protein>
<name>A0A084GWJ6_METID</name>